<dbReference type="EMBL" id="SWLB01000006">
    <property type="protein sequence ID" value="KAF3337589.1"/>
    <property type="molecule type" value="Genomic_DNA"/>
</dbReference>
<dbReference type="OrthoDB" id="7042322at2759"/>
<dbReference type="NCBIfam" id="TIGR01265">
    <property type="entry name" value="tyr_nico_aTase"/>
    <property type="match status" value="1"/>
</dbReference>
<dbReference type="InterPro" id="IPR015421">
    <property type="entry name" value="PyrdxlP-dep_Trfase_major"/>
</dbReference>
<evidence type="ECO:0000259" key="6">
    <source>
        <dbReference type="Pfam" id="PF00155"/>
    </source>
</evidence>
<keyword evidence="8" id="KW-1185">Reference proteome</keyword>
<feature type="domain" description="Aminotransferase class I/classII large" evidence="6">
    <location>
        <begin position="41"/>
        <end position="403"/>
    </location>
</feature>
<comment type="cofactor">
    <cofactor evidence="1 4 5">
        <name>pyridoxal 5'-phosphate</name>
        <dbReference type="ChEBI" id="CHEBI:597326"/>
    </cofactor>
</comment>
<proteinExistence type="inferred from homology"/>
<protein>
    <submittedName>
        <fullName evidence="7">Putative aminotransferase TAT2</fullName>
    </submittedName>
</protein>
<dbReference type="InterPro" id="IPR004839">
    <property type="entry name" value="Aminotransferase_I/II_large"/>
</dbReference>
<dbReference type="InterPro" id="IPR015422">
    <property type="entry name" value="PyrdxlP-dep_Trfase_small"/>
</dbReference>
<evidence type="ECO:0000313" key="7">
    <source>
        <dbReference type="EMBL" id="KAF3337589.1"/>
    </source>
</evidence>
<keyword evidence="7" id="KW-0032">Aminotransferase</keyword>
<dbReference type="Gene3D" id="3.40.640.10">
    <property type="entry name" value="Type I PLP-dependent aspartate aminotransferase-like (Major domain)"/>
    <property type="match status" value="1"/>
</dbReference>
<gene>
    <name evidence="7" type="ORF">FCM35_KLT18176</name>
</gene>
<dbReference type="PIRSF" id="PIRSF000517">
    <property type="entry name" value="Tyr_transaminase"/>
    <property type="match status" value="1"/>
</dbReference>
<dbReference type="InterPro" id="IPR015424">
    <property type="entry name" value="PyrdxlP-dep_Trfase"/>
</dbReference>
<dbReference type="CDD" id="cd00609">
    <property type="entry name" value="AAT_like"/>
    <property type="match status" value="1"/>
</dbReference>
<dbReference type="InterPro" id="IPR005958">
    <property type="entry name" value="TyrNic_aminoTrfase"/>
</dbReference>
<dbReference type="PANTHER" id="PTHR45744">
    <property type="entry name" value="TYROSINE AMINOTRANSFERASE"/>
    <property type="match status" value="1"/>
</dbReference>
<accession>A0A833VYI8</accession>
<evidence type="ECO:0000313" key="8">
    <source>
        <dbReference type="Proteomes" id="UP000623129"/>
    </source>
</evidence>
<dbReference type="InterPro" id="IPR004838">
    <property type="entry name" value="NHTrfase_class1_PyrdxlP-BS"/>
</dbReference>
<dbReference type="Gene3D" id="3.90.1150.10">
    <property type="entry name" value="Aspartate Aminotransferase, domain 1"/>
    <property type="match status" value="1"/>
</dbReference>
<keyword evidence="7" id="KW-0808">Transferase</keyword>
<comment type="similarity">
    <text evidence="2 4">Belongs to the class-I pyridoxal-phosphate-dependent aminotransferase family.</text>
</comment>
<dbReference type="Proteomes" id="UP000623129">
    <property type="component" value="Unassembled WGS sequence"/>
</dbReference>
<dbReference type="PROSITE" id="PS00105">
    <property type="entry name" value="AA_TRANSFER_CLASS_1"/>
    <property type="match status" value="1"/>
</dbReference>
<evidence type="ECO:0000256" key="3">
    <source>
        <dbReference type="ARBA" id="ARBA00022898"/>
    </source>
</evidence>
<evidence type="ECO:0000256" key="1">
    <source>
        <dbReference type="ARBA" id="ARBA00001933"/>
    </source>
</evidence>
<dbReference type="Pfam" id="PF00155">
    <property type="entry name" value="Aminotran_1_2"/>
    <property type="match status" value="1"/>
</dbReference>
<evidence type="ECO:0000256" key="4">
    <source>
        <dbReference type="PIRNR" id="PIRNR000517"/>
    </source>
</evidence>
<reference evidence="7" key="1">
    <citation type="submission" date="2020-01" db="EMBL/GenBank/DDBJ databases">
        <title>Genome sequence of Kobresia littledalei, the first chromosome-level genome in the family Cyperaceae.</title>
        <authorList>
            <person name="Qu G."/>
        </authorList>
    </citation>
    <scope>NUCLEOTIDE SEQUENCE</scope>
    <source>
        <strain evidence="7">C.B.Clarke</strain>
        <tissue evidence="7">Leaf</tissue>
    </source>
</reference>
<dbReference type="GO" id="GO:0006572">
    <property type="term" value="P:L-tyrosine catabolic process"/>
    <property type="evidence" value="ECO:0007669"/>
    <property type="project" value="TreeGrafter"/>
</dbReference>
<dbReference type="SUPFAM" id="SSF53383">
    <property type="entry name" value="PLP-dependent transferases"/>
    <property type="match status" value="1"/>
</dbReference>
<dbReference type="FunFam" id="3.40.640.10:FF:000048">
    <property type="entry name" value="tyrosine aminotransferase"/>
    <property type="match status" value="1"/>
</dbReference>
<dbReference type="PANTHER" id="PTHR45744:SF11">
    <property type="entry name" value="TYROSINE AMINOTRANSFERASE"/>
    <property type="match status" value="1"/>
</dbReference>
<name>A0A833VYI8_9POAL</name>
<dbReference type="GO" id="GO:0030170">
    <property type="term" value="F:pyridoxal phosphate binding"/>
    <property type="evidence" value="ECO:0007669"/>
    <property type="project" value="InterPro"/>
</dbReference>
<sequence length="415" mass="45323">MEQKWNFKPSSTLLDASSLSVRGVLCRIMGHMESDANDPKPVIPLGHGDPSSFPCFSTTPSAVDAVSNALRSGKFNSYAPCVGVLSARIAIAKYMSRDLPYALSPNDIYLTNGCAQAIEIITSVLARPSANILLPRPGYLFYEARAVFVGVEARYFDLVPEKGWEVDLDGLTAIADENTVAMVIVNPGNPCGNVFSYEHLAKVAETAKKLGIFVITDEVYGHLTFGSKTFVPMGAFSSTVPVITLGSISKRWVVPGWRLGWIALNDPNGILKHTKVVDCLKSYLDISSDPATFIQGAISDVIANTNEDFFVKTVETLKMTAEMCYNKLKEIKCINCPCKPEGSMFVMVSLDLSQLADIKDDMDFCCQLAKEEHVIILPGCAVGFKNWLRITHAIEPSSLDDGLSKLKSFCEKHAK</sequence>
<organism evidence="7 8">
    <name type="scientific">Carex littledalei</name>
    <dbReference type="NCBI Taxonomy" id="544730"/>
    <lineage>
        <taxon>Eukaryota</taxon>
        <taxon>Viridiplantae</taxon>
        <taxon>Streptophyta</taxon>
        <taxon>Embryophyta</taxon>
        <taxon>Tracheophyta</taxon>
        <taxon>Spermatophyta</taxon>
        <taxon>Magnoliopsida</taxon>
        <taxon>Liliopsida</taxon>
        <taxon>Poales</taxon>
        <taxon>Cyperaceae</taxon>
        <taxon>Cyperoideae</taxon>
        <taxon>Cariceae</taxon>
        <taxon>Carex</taxon>
        <taxon>Carex subgen. Euthyceras</taxon>
    </lineage>
</organism>
<feature type="modified residue" description="N6-(pyridoxal phosphate)lysine" evidence="5">
    <location>
        <position position="250"/>
    </location>
</feature>
<dbReference type="GO" id="GO:0004838">
    <property type="term" value="F:L-tyrosine-2-oxoglutarate transaminase activity"/>
    <property type="evidence" value="ECO:0007669"/>
    <property type="project" value="TreeGrafter"/>
</dbReference>
<dbReference type="AlphaFoldDB" id="A0A833VYI8"/>
<evidence type="ECO:0000256" key="2">
    <source>
        <dbReference type="ARBA" id="ARBA00007441"/>
    </source>
</evidence>
<comment type="caution">
    <text evidence="7">The sequence shown here is derived from an EMBL/GenBank/DDBJ whole genome shotgun (WGS) entry which is preliminary data.</text>
</comment>
<keyword evidence="3 4" id="KW-0663">Pyridoxal phosphate</keyword>
<evidence type="ECO:0000256" key="5">
    <source>
        <dbReference type="PIRSR" id="PIRSR000517-1"/>
    </source>
</evidence>